<dbReference type="STRING" id="1336337.A0A3N4JJZ1"/>
<dbReference type="AlphaFoldDB" id="A0A3N4JJZ1"/>
<comment type="cofactor">
    <cofactor evidence="1">
        <name>a divalent metal cation</name>
        <dbReference type="ChEBI" id="CHEBI:60240"/>
    </cofactor>
</comment>
<accession>A0A3N4JJZ1</accession>
<dbReference type="GO" id="GO:0046872">
    <property type="term" value="F:metal ion binding"/>
    <property type="evidence" value="ECO:0007669"/>
    <property type="project" value="UniProtKB-KW"/>
</dbReference>
<gene>
    <name evidence="4" type="ORF">L873DRAFT_1918868</name>
</gene>
<reference evidence="4 5" key="1">
    <citation type="journal article" date="2018" name="Nat. Ecol. Evol.">
        <title>Pezizomycetes genomes reveal the molecular basis of ectomycorrhizal truffle lifestyle.</title>
        <authorList>
            <person name="Murat C."/>
            <person name="Payen T."/>
            <person name="Noel B."/>
            <person name="Kuo A."/>
            <person name="Morin E."/>
            <person name="Chen J."/>
            <person name="Kohler A."/>
            <person name="Krizsan K."/>
            <person name="Balestrini R."/>
            <person name="Da Silva C."/>
            <person name="Montanini B."/>
            <person name="Hainaut M."/>
            <person name="Levati E."/>
            <person name="Barry K.W."/>
            <person name="Belfiori B."/>
            <person name="Cichocki N."/>
            <person name="Clum A."/>
            <person name="Dockter R.B."/>
            <person name="Fauchery L."/>
            <person name="Guy J."/>
            <person name="Iotti M."/>
            <person name="Le Tacon F."/>
            <person name="Lindquist E.A."/>
            <person name="Lipzen A."/>
            <person name="Malagnac F."/>
            <person name="Mello A."/>
            <person name="Molinier V."/>
            <person name="Miyauchi S."/>
            <person name="Poulain J."/>
            <person name="Riccioni C."/>
            <person name="Rubini A."/>
            <person name="Sitrit Y."/>
            <person name="Splivallo R."/>
            <person name="Traeger S."/>
            <person name="Wang M."/>
            <person name="Zifcakova L."/>
            <person name="Wipf D."/>
            <person name="Zambonelli A."/>
            <person name="Paolocci F."/>
            <person name="Nowrousian M."/>
            <person name="Ottonello S."/>
            <person name="Baldrian P."/>
            <person name="Spatafora J.W."/>
            <person name="Henrissat B."/>
            <person name="Nagy L.G."/>
            <person name="Aury J.M."/>
            <person name="Wincker P."/>
            <person name="Grigoriev I.V."/>
            <person name="Bonfante P."/>
            <person name="Martin F.M."/>
        </authorList>
    </citation>
    <scope>NUCLEOTIDE SEQUENCE [LARGE SCALE GENOMIC DNA]</scope>
    <source>
        <strain evidence="4 5">120613-1</strain>
    </source>
</reference>
<proteinExistence type="predicted"/>
<evidence type="ECO:0000313" key="4">
    <source>
        <dbReference type="EMBL" id="RPA97587.1"/>
    </source>
</evidence>
<name>A0A3N4JJZ1_9PEZI</name>
<dbReference type="Pfam" id="PF13359">
    <property type="entry name" value="DDE_Tnp_4"/>
    <property type="match status" value="1"/>
</dbReference>
<evidence type="ECO:0000256" key="2">
    <source>
        <dbReference type="ARBA" id="ARBA00022723"/>
    </source>
</evidence>
<evidence type="ECO:0000313" key="5">
    <source>
        <dbReference type="Proteomes" id="UP000276215"/>
    </source>
</evidence>
<keyword evidence="2" id="KW-0479">Metal-binding</keyword>
<dbReference type="InterPro" id="IPR027806">
    <property type="entry name" value="HARBI1_dom"/>
</dbReference>
<evidence type="ECO:0000256" key="1">
    <source>
        <dbReference type="ARBA" id="ARBA00001968"/>
    </source>
</evidence>
<dbReference type="OrthoDB" id="5289248at2759"/>
<organism evidence="4 5">
    <name type="scientific">Choiromyces venosus 120613-1</name>
    <dbReference type="NCBI Taxonomy" id="1336337"/>
    <lineage>
        <taxon>Eukaryota</taxon>
        <taxon>Fungi</taxon>
        <taxon>Dikarya</taxon>
        <taxon>Ascomycota</taxon>
        <taxon>Pezizomycotina</taxon>
        <taxon>Pezizomycetes</taxon>
        <taxon>Pezizales</taxon>
        <taxon>Tuberaceae</taxon>
        <taxon>Choiromyces</taxon>
    </lineage>
</organism>
<protein>
    <recommendedName>
        <fullName evidence="3">DDE Tnp4 domain-containing protein</fullName>
    </recommendedName>
</protein>
<dbReference type="EMBL" id="ML120403">
    <property type="protein sequence ID" value="RPA97587.1"/>
    <property type="molecule type" value="Genomic_DNA"/>
</dbReference>
<keyword evidence="5" id="KW-1185">Reference proteome</keyword>
<sequence length="185" mass="21341">MHSIQFLIATTPDGMISCTVGPYEGKRGDWSMWKDGMQEMVIENMRDSKRDRMYLYGDRAFYLEDGVIGAYRQHNGIELTLEESIFNAYMAKQRMAIEWGFGKVIQLFQLTNLKQNMKYGLSPISCYYLVSILLTNCHTCYYGSKTGTTFFCTAPSPILYFALSENEKSELNLYLNKVDKRLNST</sequence>
<feature type="domain" description="DDE Tnp4" evidence="3">
    <location>
        <begin position="2"/>
        <end position="136"/>
    </location>
</feature>
<dbReference type="Proteomes" id="UP000276215">
    <property type="component" value="Unassembled WGS sequence"/>
</dbReference>
<evidence type="ECO:0000259" key="3">
    <source>
        <dbReference type="Pfam" id="PF13359"/>
    </source>
</evidence>